<dbReference type="Proteomes" id="UP000001299">
    <property type="component" value="Chromosome 1"/>
</dbReference>
<dbReference type="Gene3D" id="3.40.50.2000">
    <property type="entry name" value="Glycogen Phosphorylase B"/>
    <property type="match status" value="1"/>
</dbReference>
<proteinExistence type="predicted"/>
<evidence type="ECO:0000313" key="2">
    <source>
        <dbReference type="Proteomes" id="UP000001299"/>
    </source>
</evidence>
<evidence type="ECO:0000313" key="1">
    <source>
        <dbReference type="EMBL" id="ADL33115.1"/>
    </source>
</evidence>
<organism evidence="1 2">
    <name type="scientific">Butyrivibrio proteoclasticus (strain ATCC 51982 / DSM 14932 / B316)</name>
    <name type="common">Clostridium proteoclasticum</name>
    <dbReference type="NCBI Taxonomy" id="515622"/>
    <lineage>
        <taxon>Bacteria</taxon>
        <taxon>Bacillati</taxon>
        <taxon>Bacillota</taxon>
        <taxon>Clostridia</taxon>
        <taxon>Lachnospirales</taxon>
        <taxon>Lachnospiraceae</taxon>
        <taxon>Butyrivibrio</taxon>
    </lineage>
</organism>
<dbReference type="EMBL" id="CP001810">
    <property type="protein sequence ID" value="ADL33115.1"/>
    <property type="molecule type" value="Genomic_DNA"/>
</dbReference>
<keyword evidence="2" id="KW-1185">Reference proteome</keyword>
<dbReference type="HOGENOM" id="CLU_637250_0_0_9"/>
<protein>
    <submittedName>
        <fullName evidence="1">Glycosyl transferase GT4 family</fullName>
    </submittedName>
</protein>
<sequence length="430" mass="49013">MRILLVLDNLSSSCGANVGIIYELTKTWLAYGNEVYCLAREDKFHELDREKETTLSGVWTFKVLEDDVLNGVTKSDRWINASSLGKAFFAASHLSFLQKLVDKKYFESSEIRNEYKRQIETVCAEDNFDAVIAVTEPFYIAEALANANIGNDKYVIMMDPYTNNPSTTQRLKDKHLQKELNVFEAAQKVFALDFVGNDMDYLPAELKQKVVTFRVPKVQKLDMKTATASEHSLKPNIEKIQEFTDATTKIIFVYVGQLYDDIRNPELMLKLFTKLPENYVLNLYGGGSEKTLARYKEILGDRLILHGWVSSSESIKAQKEADVLINLNNNIKNMLPSKLIEYINTGKPILNICQIPNCPSFPYMERYPMALSASPDQNIDDIARNLKEFAQKYKGQTVDHSQIEELYADCISENVANMILKTIEKRGITQ</sequence>
<name>E0RZB8_BUTPB</name>
<dbReference type="GO" id="GO:0016740">
    <property type="term" value="F:transferase activity"/>
    <property type="evidence" value="ECO:0007669"/>
    <property type="project" value="UniProtKB-KW"/>
</dbReference>
<dbReference type="eggNOG" id="COG0438">
    <property type="taxonomic scope" value="Bacteria"/>
</dbReference>
<reference evidence="1 2" key="1">
    <citation type="journal article" date="2010" name="PLoS ONE">
        <title>The glycobiome of the rumen bacterium Butyrivibrio proteoclasticus B316(T) highlights adaptation to a polysaccharide-rich environment.</title>
        <authorList>
            <person name="Kelly W.J."/>
            <person name="Leahy S.C."/>
            <person name="Altermann E."/>
            <person name="Yeoman C.J."/>
            <person name="Dunne J.C."/>
            <person name="Kong Z."/>
            <person name="Pacheco D.M."/>
            <person name="Li D."/>
            <person name="Noel S.J."/>
            <person name="Moon C.D."/>
            <person name="Cookson A.L."/>
            <person name="Attwood G.T."/>
        </authorList>
    </citation>
    <scope>NUCLEOTIDE SEQUENCE [LARGE SCALE GENOMIC DNA]</scope>
    <source>
        <strain evidence="2">ATCC 51982 / DSM 14932 / B316</strain>
    </source>
</reference>
<dbReference type="AlphaFoldDB" id="E0RZB8"/>
<dbReference type="STRING" id="515622.bpr_I0367"/>
<dbReference type="KEGG" id="bpb:bpr_I0367"/>
<accession>E0RZB8</accession>
<keyword evidence="1" id="KW-0808">Transferase</keyword>
<gene>
    <name evidence="1" type="ordered locus">bpr_I0367</name>
</gene>
<dbReference type="RefSeq" id="WP_013279772.1">
    <property type="nucleotide sequence ID" value="NC_014387.1"/>
</dbReference>
<dbReference type="SUPFAM" id="SSF53756">
    <property type="entry name" value="UDP-Glycosyltransferase/glycogen phosphorylase"/>
    <property type="match status" value="1"/>
</dbReference>